<dbReference type="InterPro" id="IPR025591">
    <property type="entry name" value="RloB"/>
</dbReference>
<dbReference type="HOGENOM" id="CLU_090993_2_0_9"/>
<gene>
    <name evidence="1" type="ORF">L248_0598</name>
</gene>
<keyword evidence="2" id="KW-1185">Reference proteome</keyword>
<dbReference type="Pfam" id="PF13707">
    <property type="entry name" value="RloB"/>
    <property type="match status" value="1"/>
</dbReference>
<name>U4TJ51_9LACO</name>
<dbReference type="STRING" id="1231336.L248_0598"/>
<organism evidence="1 2">
    <name type="scientific">Schleiferilactobacillus shenzhenensis LY-73</name>
    <dbReference type="NCBI Taxonomy" id="1231336"/>
    <lineage>
        <taxon>Bacteria</taxon>
        <taxon>Bacillati</taxon>
        <taxon>Bacillota</taxon>
        <taxon>Bacilli</taxon>
        <taxon>Lactobacillales</taxon>
        <taxon>Lactobacillaceae</taxon>
        <taxon>Schleiferilactobacillus</taxon>
    </lineage>
</organism>
<proteinExistence type="predicted"/>
<dbReference type="eggNOG" id="ENOG503394M">
    <property type="taxonomic scope" value="Bacteria"/>
</dbReference>
<dbReference type="AlphaFoldDB" id="U4TJ51"/>
<evidence type="ECO:0008006" key="3">
    <source>
        <dbReference type="Google" id="ProtNLM"/>
    </source>
</evidence>
<dbReference type="OrthoDB" id="9796523at2"/>
<dbReference type="Proteomes" id="UP000030647">
    <property type="component" value="Unassembled WGS sequence"/>
</dbReference>
<evidence type="ECO:0000313" key="2">
    <source>
        <dbReference type="Proteomes" id="UP000030647"/>
    </source>
</evidence>
<protein>
    <recommendedName>
        <fullName evidence="3">Abortive phage resistance protein</fullName>
    </recommendedName>
</protein>
<sequence>MARKKRNLPIKPIIAIYCEGESETRYFEMLKAKYGSVNVHPQKIQVDTLRKQGLPLLKKAIAKMNRLSGEKRIERAYVVFDRDQISDSEMRECIALAKANDMRIIFSSINIEVWILLHFQPVTRAYTPTELYRILSREEYFNTEYQQFKGQRYDDYLYDRVKIAVENAHRLHVGENTPWFQNNPYTNIDQYIGEIFGTDEF</sequence>
<evidence type="ECO:0000313" key="1">
    <source>
        <dbReference type="EMBL" id="ERL64821.1"/>
    </source>
</evidence>
<dbReference type="EMBL" id="KI271592">
    <property type="protein sequence ID" value="ERL64821.1"/>
    <property type="molecule type" value="Genomic_DNA"/>
</dbReference>
<dbReference type="RefSeq" id="WP_022529931.1">
    <property type="nucleotide sequence ID" value="NZ_KI271592.1"/>
</dbReference>
<accession>U4TJ51</accession>
<reference evidence="2" key="1">
    <citation type="journal article" date="2013" name="Genome Announc.">
        <title>Whole-Genome Sequencing of Lactobacillus shenzhenensis Strain LY-73T.</title>
        <authorList>
            <person name="Lin Z."/>
            <person name="Liu Z."/>
            <person name="Yang R."/>
            <person name="Zou Y."/>
            <person name="Wan D."/>
            <person name="Chen J."/>
            <person name="Guo M."/>
            <person name="Zhao J."/>
            <person name="Fang C."/>
            <person name="Yang R."/>
            <person name="Liu F."/>
        </authorList>
    </citation>
    <scope>NUCLEOTIDE SEQUENCE [LARGE SCALE GENOMIC DNA]</scope>
    <source>
        <strain evidence="2">LY-73</strain>
    </source>
</reference>